<sequence>MLLNLILIVVATVVAKAATPSQHQICRFVCPDTVGGSPLINEVLGTDGSAVACEWFGNGLGFRAASFDSNGDVIPGSQTSNNQFTTRAGQHCVEVTDGWTWANTQVCIKDTVSARILQRDTIAPLDSNSPEACTAACDALGFTFARTEFGSECHCGTGFTSAITPVPHTQCNNRCTGNSSETCGAGDLIEVFQGPDPPRAAQLPAGWSAFADAPCAQDSAARMFTNTLIAGPVLAATDTPAACVAFCIDNGFTKAGVEGGDECYCGTEFREVPEAIEPTLCNLPCQGAPGISCGGNFAIQLYIES</sequence>
<reference evidence="4 5" key="1">
    <citation type="submission" date="2022-09" db="EMBL/GenBank/DDBJ databases">
        <authorList>
            <person name="Palmer J.M."/>
        </authorList>
    </citation>
    <scope>NUCLEOTIDE SEQUENCE [LARGE SCALE GENOMIC DNA]</scope>
    <source>
        <strain evidence="4 5">DSM 7382</strain>
    </source>
</reference>
<keyword evidence="1" id="KW-0677">Repeat</keyword>
<dbReference type="AlphaFoldDB" id="A0AAW0GHG5"/>
<feature type="chain" id="PRO_5043328920" description="WSC domain-containing protein" evidence="2">
    <location>
        <begin position="18"/>
        <end position="305"/>
    </location>
</feature>
<protein>
    <recommendedName>
        <fullName evidence="3">WSC domain-containing protein</fullName>
    </recommendedName>
</protein>
<feature type="signal peptide" evidence="2">
    <location>
        <begin position="1"/>
        <end position="17"/>
    </location>
</feature>
<dbReference type="Proteomes" id="UP001385951">
    <property type="component" value="Unassembled WGS sequence"/>
</dbReference>
<organism evidence="4 5">
    <name type="scientific">Cerrena zonata</name>
    <dbReference type="NCBI Taxonomy" id="2478898"/>
    <lineage>
        <taxon>Eukaryota</taxon>
        <taxon>Fungi</taxon>
        <taxon>Dikarya</taxon>
        <taxon>Basidiomycota</taxon>
        <taxon>Agaricomycotina</taxon>
        <taxon>Agaricomycetes</taxon>
        <taxon>Polyporales</taxon>
        <taxon>Cerrenaceae</taxon>
        <taxon>Cerrena</taxon>
    </lineage>
</organism>
<dbReference type="InterPro" id="IPR051589">
    <property type="entry name" value="Sialate-O-sulfotransferase"/>
</dbReference>
<feature type="domain" description="WSC" evidence="3">
    <location>
        <begin position="209"/>
        <end position="305"/>
    </location>
</feature>
<comment type="caution">
    <text evidence="4">The sequence shown here is derived from an EMBL/GenBank/DDBJ whole genome shotgun (WGS) entry which is preliminary data.</text>
</comment>
<dbReference type="InterPro" id="IPR002889">
    <property type="entry name" value="WSC_carb-bd"/>
</dbReference>
<dbReference type="Pfam" id="PF01822">
    <property type="entry name" value="WSC"/>
    <property type="match status" value="2"/>
</dbReference>
<evidence type="ECO:0000313" key="5">
    <source>
        <dbReference type="Proteomes" id="UP001385951"/>
    </source>
</evidence>
<keyword evidence="5" id="KW-1185">Reference proteome</keyword>
<dbReference type="PROSITE" id="PS51212">
    <property type="entry name" value="WSC"/>
    <property type="match status" value="2"/>
</dbReference>
<proteinExistence type="predicted"/>
<dbReference type="EMBL" id="JASBNA010000011">
    <property type="protein sequence ID" value="KAK7688420.1"/>
    <property type="molecule type" value="Genomic_DNA"/>
</dbReference>
<feature type="domain" description="WSC" evidence="3">
    <location>
        <begin position="101"/>
        <end position="195"/>
    </location>
</feature>
<dbReference type="SMART" id="SM00321">
    <property type="entry name" value="WSC"/>
    <property type="match status" value="2"/>
</dbReference>
<evidence type="ECO:0000256" key="1">
    <source>
        <dbReference type="ARBA" id="ARBA00022737"/>
    </source>
</evidence>
<accession>A0AAW0GHG5</accession>
<name>A0AAW0GHG5_9APHY</name>
<dbReference type="PANTHER" id="PTHR45964">
    <property type="entry name" value="WSCD FAMILY MEMBER CG9164"/>
    <property type="match status" value="1"/>
</dbReference>
<evidence type="ECO:0000259" key="3">
    <source>
        <dbReference type="PROSITE" id="PS51212"/>
    </source>
</evidence>
<evidence type="ECO:0000313" key="4">
    <source>
        <dbReference type="EMBL" id="KAK7688420.1"/>
    </source>
</evidence>
<keyword evidence="2" id="KW-0732">Signal</keyword>
<dbReference type="PANTHER" id="PTHR45964:SF5">
    <property type="entry name" value="WSCD FAMILY MEMBER CG9164"/>
    <property type="match status" value="1"/>
</dbReference>
<evidence type="ECO:0000256" key="2">
    <source>
        <dbReference type="SAM" id="SignalP"/>
    </source>
</evidence>
<gene>
    <name evidence="4" type="ORF">QCA50_008793</name>
</gene>